<dbReference type="InterPro" id="IPR009014">
    <property type="entry name" value="Transketo_C/PFOR_II"/>
</dbReference>
<dbReference type="CDD" id="cd07034">
    <property type="entry name" value="TPP_PYR_PFOR_IOR-alpha_like"/>
    <property type="match status" value="1"/>
</dbReference>
<dbReference type="SUPFAM" id="SSF52922">
    <property type="entry name" value="TK C-terminal domain-like"/>
    <property type="match status" value="1"/>
</dbReference>
<dbReference type="InterPro" id="IPR029061">
    <property type="entry name" value="THDP-binding"/>
</dbReference>
<proteinExistence type="predicted"/>
<dbReference type="PANTHER" id="PTHR43088:SF1">
    <property type="entry name" value="SUBUNIT OF PYRUVATE:FLAVODOXIN OXIDOREDUCTASE"/>
    <property type="match status" value="1"/>
</dbReference>
<feature type="domain" description="Pyruvate:ferredoxin oxidoreductase core" evidence="3">
    <location>
        <begin position="247"/>
        <end position="338"/>
    </location>
</feature>
<evidence type="ECO:0000256" key="1">
    <source>
        <dbReference type="ARBA" id="ARBA00023002"/>
    </source>
</evidence>
<evidence type="ECO:0000259" key="3">
    <source>
        <dbReference type="Pfam" id="PF17147"/>
    </source>
</evidence>
<evidence type="ECO:0000313" key="4">
    <source>
        <dbReference type="EMBL" id="MPM18666.1"/>
    </source>
</evidence>
<feature type="domain" description="Pyruvate flavodoxin/ferredoxin oxidoreductase pyrimidine binding" evidence="2">
    <location>
        <begin position="16"/>
        <end position="190"/>
    </location>
</feature>
<dbReference type="Pfam" id="PF17147">
    <property type="entry name" value="PFOR_II"/>
    <property type="match status" value="1"/>
</dbReference>
<dbReference type="InterPro" id="IPR052368">
    <property type="entry name" value="2-oxoacid_oxidoreductase"/>
</dbReference>
<comment type="caution">
    <text evidence="4">The sequence shown here is derived from an EMBL/GenBank/DDBJ whole genome shotgun (WGS) entry which is preliminary data.</text>
</comment>
<dbReference type="NCBIfam" id="NF005507">
    <property type="entry name" value="PRK07119.1"/>
    <property type="match status" value="1"/>
</dbReference>
<dbReference type="InterPro" id="IPR002880">
    <property type="entry name" value="Pyrv_Fd/Flavodoxin_OxRdtase_N"/>
</dbReference>
<protein>
    <submittedName>
        <fullName evidence="4">2-oxoglutarate oxidoreductase subunit KorA</fullName>
        <ecNumber evidence="4">1.2.7.3</ecNumber>
    </submittedName>
</protein>
<gene>
    <name evidence="4" type="primary">korA_27</name>
    <name evidence="4" type="ORF">SDC9_65079</name>
</gene>
<dbReference type="EMBL" id="VSSQ01003027">
    <property type="protein sequence ID" value="MPM18666.1"/>
    <property type="molecule type" value="Genomic_DNA"/>
</dbReference>
<dbReference type="AlphaFoldDB" id="A0A644XR24"/>
<dbReference type="Gene3D" id="3.40.50.970">
    <property type="match status" value="1"/>
</dbReference>
<evidence type="ECO:0000259" key="2">
    <source>
        <dbReference type="Pfam" id="PF01855"/>
    </source>
</evidence>
<dbReference type="EC" id="1.2.7.3" evidence="4"/>
<organism evidence="4">
    <name type="scientific">bioreactor metagenome</name>
    <dbReference type="NCBI Taxonomy" id="1076179"/>
    <lineage>
        <taxon>unclassified sequences</taxon>
        <taxon>metagenomes</taxon>
        <taxon>ecological metagenomes</taxon>
    </lineage>
</organism>
<dbReference type="GO" id="GO:0047553">
    <property type="term" value="F:2-oxoglutarate synthase activity"/>
    <property type="evidence" value="ECO:0007669"/>
    <property type="project" value="UniProtKB-EC"/>
</dbReference>
<dbReference type="PANTHER" id="PTHR43088">
    <property type="entry name" value="SUBUNIT OF PYRUVATE:FLAVODOXIN OXIDOREDUCTASE-RELATED"/>
    <property type="match status" value="1"/>
</dbReference>
<dbReference type="SUPFAM" id="SSF52518">
    <property type="entry name" value="Thiamin diphosphate-binding fold (THDP-binding)"/>
    <property type="match status" value="1"/>
</dbReference>
<dbReference type="InterPro" id="IPR033412">
    <property type="entry name" value="PFOR_II"/>
</dbReference>
<keyword evidence="1 4" id="KW-0560">Oxidoreductase</keyword>
<name>A0A644XR24_9ZZZZ</name>
<sequence>MGTPVFMQGNIALVESAIRAGCRFYFGYPITPASEMSEYFSAQMRDRDVTFVQAETEVAAFNMIAGVAAGGQRGMTGTSGPGLSLGAEAMSFMAAAGLPTVVVDVMRPGPGDGEILAAQGDYFQACKGNGHGDYNVLVLAPWSVQEEADLAYEAFDLAEKYLNPVILLTDASLGKMRESCVLPEPKDIPKVTWKGAMTGSDEGGKKVITTCGDGADQYEAFNLTLQKKFAKIAAAEQRWESTNCEDADIVIVAYGSVARIAMGAMELARDAGMKVGLIRPISLWPFPKKAFERLDGKQFAVFELSAGQMVEDVMLSVKNKDDVHFYGRMGGNQPTPAELFGQLTKIAGGGR</sequence>
<dbReference type="Pfam" id="PF01855">
    <property type="entry name" value="POR_N"/>
    <property type="match status" value="1"/>
</dbReference>
<dbReference type="Gene3D" id="3.40.50.920">
    <property type="match status" value="1"/>
</dbReference>
<reference evidence="4" key="1">
    <citation type="submission" date="2019-08" db="EMBL/GenBank/DDBJ databases">
        <authorList>
            <person name="Kucharzyk K."/>
            <person name="Murdoch R.W."/>
            <person name="Higgins S."/>
            <person name="Loffler F."/>
        </authorList>
    </citation>
    <scope>NUCLEOTIDE SEQUENCE</scope>
</reference>
<accession>A0A644XR24</accession>